<proteinExistence type="predicted"/>
<accession>A0AAU9IU57</accession>
<evidence type="ECO:0000313" key="1">
    <source>
        <dbReference type="EMBL" id="CAG9315704.1"/>
    </source>
</evidence>
<name>A0AAU9IU57_9CILI</name>
<organism evidence="1 2">
    <name type="scientific">Blepharisma stoltei</name>
    <dbReference type="NCBI Taxonomy" id="1481888"/>
    <lineage>
        <taxon>Eukaryota</taxon>
        <taxon>Sar</taxon>
        <taxon>Alveolata</taxon>
        <taxon>Ciliophora</taxon>
        <taxon>Postciliodesmatophora</taxon>
        <taxon>Heterotrichea</taxon>
        <taxon>Heterotrichida</taxon>
        <taxon>Blepharismidae</taxon>
        <taxon>Blepharisma</taxon>
    </lineage>
</organism>
<dbReference type="AlphaFoldDB" id="A0AAU9IU57"/>
<keyword evidence="2" id="KW-1185">Reference proteome</keyword>
<sequence>MDQQYSSCNNVSSNSMESGKASIISFGKIESRAESLDGEEIYPRNGLRDEKSGSMITLLNSTKDPEIINKGRQIESTMCTSLWVQNEKNRNSRNPIHSNNCCCLLLWHNFKFLN</sequence>
<protein>
    <submittedName>
        <fullName evidence="1">Uncharacterized protein</fullName>
    </submittedName>
</protein>
<gene>
    <name evidence="1" type="ORF">BSTOLATCC_MIC14454</name>
</gene>
<reference evidence="1" key="1">
    <citation type="submission" date="2021-09" db="EMBL/GenBank/DDBJ databases">
        <authorList>
            <consortium name="AG Swart"/>
            <person name="Singh M."/>
            <person name="Singh A."/>
            <person name="Seah K."/>
            <person name="Emmerich C."/>
        </authorList>
    </citation>
    <scope>NUCLEOTIDE SEQUENCE</scope>
    <source>
        <strain evidence="1">ATCC30299</strain>
    </source>
</reference>
<evidence type="ECO:0000313" key="2">
    <source>
        <dbReference type="Proteomes" id="UP001162131"/>
    </source>
</evidence>
<dbReference type="EMBL" id="CAJZBQ010000014">
    <property type="protein sequence ID" value="CAG9315704.1"/>
    <property type="molecule type" value="Genomic_DNA"/>
</dbReference>
<comment type="caution">
    <text evidence="1">The sequence shown here is derived from an EMBL/GenBank/DDBJ whole genome shotgun (WGS) entry which is preliminary data.</text>
</comment>
<dbReference type="Proteomes" id="UP001162131">
    <property type="component" value="Unassembled WGS sequence"/>
</dbReference>